<dbReference type="InterPro" id="IPR017853">
    <property type="entry name" value="GH"/>
</dbReference>
<dbReference type="Gene3D" id="3.20.20.300">
    <property type="entry name" value="Glycoside hydrolase, family 3, N-terminal domain"/>
    <property type="match status" value="1"/>
</dbReference>
<evidence type="ECO:0000256" key="3">
    <source>
        <dbReference type="ARBA" id="ARBA00022801"/>
    </source>
</evidence>
<evidence type="ECO:0000259" key="4">
    <source>
        <dbReference type="Pfam" id="PF00933"/>
    </source>
</evidence>
<dbReference type="PRINTS" id="PR00133">
    <property type="entry name" value="GLHYDRLASE3"/>
</dbReference>
<dbReference type="Gene3D" id="3.40.50.1700">
    <property type="entry name" value="Glycoside hydrolase family 3 C-terminal domain"/>
    <property type="match status" value="1"/>
</dbReference>
<dbReference type="SUPFAM" id="SSF52279">
    <property type="entry name" value="Beta-D-glucan exohydrolase, C-terminal domain"/>
    <property type="match status" value="1"/>
</dbReference>
<reference evidence="6 7" key="1">
    <citation type="journal article" date="2019" name="Nat. Med.">
        <title>A library of human gut bacterial isolates paired with longitudinal multiomics data enables mechanistic microbiome research.</title>
        <authorList>
            <person name="Poyet M."/>
            <person name="Groussin M."/>
            <person name="Gibbons S.M."/>
            <person name="Avila-Pacheco J."/>
            <person name="Jiang X."/>
            <person name="Kearney S.M."/>
            <person name="Perrotta A.R."/>
            <person name="Berdy B."/>
            <person name="Zhao S."/>
            <person name="Lieberman T.D."/>
            <person name="Swanson P.K."/>
            <person name="Smith M."/>
            <person name="Roesemann S."/>
            <person name="Alexander J.E."/>
            <person name="Rich S.A."/>
            <person name="Livny J."/>
            <person name="Vlamakis H."/>
            <person name="Clish C."/>
            <person name="Bullock K."/>
            <person name="Deik A."/>
            <person name="Scott J."/>
            <person name="Pierce K.A."/>
            <person name="Xavier R.J."/>
            <person name="Alm E.J."/>
        </authorList>
    </citation>
    <scope>NUCLEOTIDE SEQUENCE [LARGE SCALE GENOMIC DNA]</scope>
    <source>
        <strain evidence="6 7">BIOML-A4</strain>
    </source>
</reference>
<sequence>MEMFAQRARALVAQMTLEEKVSQMRYDAPAIERLGIPAYNWWNECLHGVGRSGTATVFPQPIGMAASFDESLLEHVAQAISDEARAKYNQYKTFGETGIYQGLTFWSPNINLFRDPRWGRGHETYGEDPLLTGRMGTAFIRGLQEGEDSQYRKLDATVKHFAAHSGPEAGRHSFNAEVSAEDMADSYLWAFRYCIEHAKPAAVMGAYNRINGEPACASSTYLKGVLYEEWKFDGYVVSDCGAIQDINENHHVTKNEKESAALAVNNGCQLNCGKAYHWVKAAVEDGLISEDTVTCAVERLFEARFRLGMFDSDCVYDSIPMNVIECRKHRELNRKMAQESIVLLKNNGILPLNPEKTIAVIGPNADDKTVLLGNYNGTPSHWTTLLRGIQDQARGEVYYARGSVLVEKEALPWAEKPLHEAIYTAKAADVVVLCLGLSPLLEGEEGDAYNGADSGDRKDISLPDIQQQLLCAILDTEKPVVLVNVSGGCVDLRQADERCAAILQCFYPGAEGGNALADILFGRVSPSGRLPVTFYRTVEDLPPFTDYSMKGRTYRFFDGKPLYPFGHGLTYADIKEQWTDPYTVRVKNASETATGYSILRYENGALADFKHIWLDGHTETEVRFLQENENKRQTRSAHSCKEK</sequence>
<evidence type="ECO:0000256" key="2">
    <source>
        <dbReference type="ARBA" id="ARBA00022729"/>
    </source>
</evidence>
<comment type="similarity">
    <text evidence="1">Belongs to the glycosyl hydrolase 3 family.</text>
</comment>
<dbReference type="GO" id="GO:0045493">
    <property type="term" value="P:xylan catabolic process"/>
    <property type="evidence" value="ECO:0007669"/>
    <property type="project" value="InterPro"/>
</dbReference>
<dbReference type="GO" id="GO:0046556">
    <property type="term" value="F:alpha-L-arabinofuranosidase activity"/>
    <property type="evidence" value="ECO:0007669"/>
    <property type="project" value="TreeGrafter"/>
</dbReference>
<accession>A0A6L6LUU8</accession>
<evidence type="ECO:0000313" key="6">
    <source>
        <dbReference type="EMBL" id="MTS27584.1"/>
    </source>
</evidence>
<dbReference type="RefSeq" id="WP_009326189.1">
    <property type="nucleotide sequence ID" value="NZ_WMZN01000013.1"/>
</dbReference>
<dbReference type="Pfam" id="PF01915">
    <property type="entry name" value="Glyco_hydro_3_C"/>
    <property type="match status" value="1"/>
</dbReference>
<comment type="caution">
    <text evidence="6">The sequence shown here is derived from an EMBL/GenBank/DDBJ whole genome shotgun (WGS) entry which is preliminary data.</text>
</comment>
<proteinExistence type="inferred from homology"/>
<dbReference type="EMBL" id="WMZU01000013">
    <property type="protein sequence ID" value="MTS27584.1"/>
    <property type="molecule type" value="Genomic_DNA"/>
</dbReference>
<dbReference type="InterPro" id="IPR036881">
    <property type="entry name" value="Glyco_hydro_3_C_sf"/>
</dbReference>
<dbReference type="AlphaFoldDB" id="A0A6L6LUU8"/>
<evidence type="ECO:0000313" key="7">
    <source>
        <dbReference type="Proteomes" id="UP000472755"/>
    </source>
</evidence>
<dbReference type="SUPFAM" id="SSF51445">
    <property type="entry name" value="(Trans)glycosidases"/>
    <property type="match status" value="1"/>
</dbReference>
<evidence type="ECO:0000259" key="5">
    <source>
        <dbReference type="Pfam" id="PF01915"/>
    </source>
</evidence>
<evidence type="ECO:0000256" key="1">
    <source>
        <dbReference type="ARBA" id="ARBA00005336"/>
    </source>
</evidence>
<dbReference type="Pfam" id="PF00933">
    <property type="entry name" value="Glyco_hydro_3"/>
    <property type="match status" value="1"/>
</dbReference>
<dbReference type="GO" id="GO:0031222">
    <property type="term" value="P:arabinan catabolic process"/>
    <property type="evidence" value="ECO:0007669"/>
    <property type="project" value="TreeGrafter"/>
</dbReference>
<name>A0A6L6LUU8_9FIRM</name>
<dbReference type="PANTHER" id="PTHR42721:SF3">
    <property type="entry name" value="BETA-D-XYLOSIDASE 5-RELATED"/>
    <property type="match status" value="1"/>
</dbReference>
<protein>
    <submittedName>
        <fullName evidence="6">Glycoside hydrolase family 3 protein</fullName>
    </submittedName>
</protein>
<dbReference type="Proteomes" id="UP000472755">
    <property type="component" value="Unassembled WGS sequence"/>
</dbReference>
<dbReference type="InterPro" id="IPR044993">
    <property type="entry name" value="BXL"/>
</dbReference>
<keyword evidence="2" id="KW-0732">Signal</keyword>
<dbReference type="InterPro" id="IPR001764">
    <property type="entry name" value="Glyco_hydro_3_N"/>
</dbReference>
<gene>
    <name evidence="6" type="ORF">GMD59_09820</name>
</gene>
<dbReference type="InterPro" id="IPR002772">
    <property type="entry name" value="Glyco_hydro_3_C"/>
</dbReference>
<feature type="domain" description="Glycoside hydrolase family 3 N-terminal" evidence="4">
    <location>
        <begin position="14"/>
        <end position="301"/>
    </location>
</feature>
<dbReference type="InterPro" id="IPR036962">
    <property type="entry name" value="Glyco_hydro_3_N_sf"/>
</dbReference>
<organism evidence="6 7">
    <name type="scientific">Ruthenibacterium lactatiformans</name>
    <dbReference type="NCBI Taxonomy" id="1550024"/>
    <lineage>
        <taxon>Bacteria</taxon>
        <taxon>Bacillati</taxon>
        <taxon>Bacillota</taxon>
        <taxon>Clostridia</taxon>
        <taxon>Eubacteriales</taxon>
        <taxon>Oscillospiraceae</taxon>
        <taxon>Ruthenibacterium</taxon>
    </lineage>
</organism>
<dbReference type="GO" id="GO:0009044">
    <property type="term" value="F:xylan 1,4-beta-xylosidase activity"/>
    <property type="evidence" value="ECO:0007669"/>
    <property type="project" value="InterPro"/>
</dbReference>
<keyword evidence="3 6" id="KW-0378">Hydrolase</keyword>
<feature type="domain" description="Glycoside hydrolase family 3 C-terminal" evidence="5">
    <location>
        <begin position="341"/>
        <end position="571"/>
    </location>
</feature>
<dbReference type="PANTHER" id="PTHR42721">
    <property type="entry name" value="SUGAR HYDROLASE-RELATED"/>
    <property type="match status" value="1"/>
</dbReference>